<organism evidence="1 2">
    <name type="scientific">Hyalomma asiaticum</name>
    <name type="common">Tick</name>
    <dbReference type="NCBI Taxonomy" id="266040"/>
    <lineage>
        <taxon>Eukaryota</taxon>
        <taxon>Metazoa</taxon>
        <taxon>Ecdysozoa</taxon>
        <taxon>Arthropoda</taxon>
        <taxon>Chelicerata</taxon>
        <taxon>Arachnida</taxon>
        <taxon>Acari</taxon>
        <taxon>Parasitiformes</taxon>
        <taxon>Ixodida</taxon>
        <taxon>Ixodoidea</taxon>
        <taxon>Ixodidae</taxon>
        <taxon>Hyalomminae</taxon>
        <taxon>Hyalomma</taxon>
    </lineage>
</organism>
<proteinExistence type="predicted"/>
<evidence type="ECO:0000313" key="2">
    <source>
        <dbReference type="Proteomes" id="UP000821845"/>
    </source>
</evidence>
<dbReference type="EMBL" id="CM023491">
    <property type="protein sequence ID" value="KAH6941047.1"/>
    <property type="molecule type" value="Genomic_DNA"/>
</dbReference>
<evidence type="ECO:0000313" key="1">
    <source>
        <dbReference type="EMBL" id="KAH6941047.1"/>
    </source>
</evidence>
<reference evidence="1" key="1">
    <citation type="submission" date="2020-05" db="EMBL/GenBank/DDBJ databases">
        <title>Large-scale comparative analyses of tick genomes elucidate their genetic diversity and vector capacities.</title>
        <authorList>
            <person name="Jia N."/>
            <person name="Wang J."/>
            <person name="Shi W."/>
            <person name="Du L."/>
            <person name="Sun Y."/>
            <person name="Zhan W."/>
            <person name="Jiang J."/>
            <person name="Wang Q."/>
            <person name="Zhang B."/>
            <person name="Ji P."/>
            <person name="Sakyi L.B."/>
            <person name="Cui X."/>
            <person name="Yuan T."/>
            <person name="Jiang B."/>
            <person name="Yang W."/>
            <person name="Lam T.T.-Y."/>
            <person name="Chang Q."/>
            <person name="Ding S."/>
            <person name="Wang X."/>
            <person name="Zhu J."/>
            <person name="Ruan X."/>
            <person name="Zhao L."/>
            <person name="Wei J."/>
            <person name="Que T."/>
            <person name="Du C."/>
            <person name="Cheng J."/>
            <person name="Dai P."/>
            <person name="Han X."/>
            <person name="Huang E."/>
            <person name="Gao Y."/>
            <person name="Liu J."/>
            <person name="Shao H."/>
            <person name="Ye R."/>
            <person name="Li L."/>
            <person name="Wei W."/>
            <person name="Wang X."/>
            <person name="Wang C."/>
            <person name="Yang T."/>
            <person name="Huo Q."/>
            <person name="Li W."/>
            <person name="Guo W."/>
            <person name="Chen H."/>
            <person name="Zhou L."/>
            <person name="Ni X."/>
            <person name="Tian J."/>
            <person name="Zhou Y."/>
            <person name="Sheng Y."/>
            <person name="Liu T."/>
            <person name="Pan Y."/>
            <person name="Xia L."/>
            <person name="Li J."/>
            <person name="Zhao F."/>
            <person name="Cao W."/>
        </authorList>
    </citation>
    <scope>NUCLEOTIDE SEQUENCE</scope>
    <source>
        <strain evidence="1">Hyas-2018</strain>
    </source>
</reference>
<name>A0ACB7T6M8_HYAAI</name>
<protein>
    <submittedName>
        <fullName evidence="1">Uncharacterized protein</fullName>
    </submittedName>
</protein>
<comment type="caution">
    <text evidence="1">The sequence shown here is derived from an EMBL/GenBank/DDBJ whole genome shotgun (WGS) entry which is preliminary data.</text>
</comment>
<gene>
    <name evidence="1" type="ORF">HPB50_012728</name>
</gene>
<sequence>MCVELEDSLLNPESLVVPDICARLLRFITRQSSVLISNFEETLTELLQEKEVTFTKGPWRGLSPGDKLLTVKWLLDHVYECREEELSEYLDDHFDAEDLRGIRVGQDALDNVYWYLEDLRLYRELCPKKPQRSREWDCVCLTVSDWQGFLKQFRKSSNSREKQLHTFLSSHLFPIVQAQAQALKCEERDLETENRWLLERERHEVLLPRPGSDMKCNGAPSVDKAATEPQPAAAADECGPKAAPAKEAAPTCPAEAAGAGNVGRAPGTPVSAADVAASGGVLVNGGGSLQPVTGPPLPDSGPPMSMLGDNTGDGMVAGNKDNPGAMAVPTCGTLTMGSGAPQLPHGGMPSQHLLPPHQQHPQPHPGVGPCNPLTGTAHMAGGNMAVGGGGPNPMGGPGMGGPQLLPPGSNMGAAGLHRPPSGPAMPPGGAGCPMPPQGGAGVGGGGLEAQYMQQQSQIFVFTTGLANQAAEAVLAGQCPSIIAFHCAQPGTKRILEKHPLKIQQFSKQNPAAWLNTLAQMKQRGAQGMPGGPMGPAPGGGALKVPQTFGPGFCGPPHACGPTHPGGGGAAWQPQESWGAGPYGPAGMAPQRGQSPAGGRGPALPQQGHHPQHQGCGPPNGGCFPAGGGAYPGMGGPGCGGNPAQMNAGVKVPDENLTPQQRQHREEQLAMIRKMQKLLFPDQQVMGNATGPPGQQQQQQSGLPQQPQGGVAPRPRGPQGTMMGHPPADWQAQQQQQQQQGGMPAQKPYLEDRRRKGAAAAATQPQGLFPACGSEFSASGSPSGYITRPGSCPNPNFNNGTTGPAASATGNRPSSCAGFNSPGSFSNPSTPSGFPGAPGASPSGASNFPTAPGASPGMVFSPGAVGQQQQQQQQQAAAGSFGGRPSTQCGGGGGQFPGSAPCSSPALQPFSPSVRGSSGSSPPNYGGSGAGGSGSPGTVPPPARSPASGASPRLQQGPPPPYAARGGPMAPSPHPPTSPSPRLGTASPATDPGARQFSHPAGGGRLANPSPGSVQTTPLSSPKPCRGGPHTPTTPGGGSAVPSPSSAGSSRKRSATPLTQDQPEFGIGTSASTGGGSLGHPGGIKGEPGLMPVPSPQQIQYLGSLESQELTIQKQANLGVPEGSLSAQGGPPHGGNPMGQNPMGPTAVTQGVMPQQQGMLQGLGHPSEIPPLDMGPSLASENSQGSYHSSCSSSMEGVAPRMGPAMSDGTGGPRFATSPPYDTRFPGGAPHEAPGFGYMDPRCRVGVGPEPDPSDPSQQGRFPNAHHQGFPAGGMPPHQGAAFPGASQAGPTTGARDFGEPMMGTAGFPRPGGGYAGDVPHSPHIQSLQKMTPPFDGSGKGDVPADPLNGPHRGSPGCMVPLEQASAQFMGSGGGGPMMSHGRGAATAAAAPYPTMAPARNSPGPRARGRGSANSAAAAAAAAAAASFGGGANVQVKLGAPNTIQYLPARPQNPVAAPPHRAPSLDFLQRFTTPLTNLDTKVPTQNLQYFPPSGPPQRSGPVMMMRGGPSGPGAYAGARGLPPMDAYGGGPNGPQHGGMPVSAMFQGGKGLRPASPGGGAGGDVVSQPLPPTVGQAFSYKQGPFYGPTTADPNYAVQFHNFQQQLYATNTRSQGATTSGPSGATAAAAGFFGPK</sequence>
<accession>A0ACB7T6M8</accession>
<dbReference type="Proteomes" id="UP000821845">
    <property type="component" value="Chromosome 11"/>
</dbReference>
<keyword evidence="2" id="KW-1185">Reference proteome</keyword>